<dbReference type="GO" id="GO:0043005">
    <property type="term" value="C:neuron projection"/>
    <property type="evidence" value="ECO:0007669"/>
    <property type="project" value="TreeGrafter"/>
</dbReference>
<dbReference type="GO" id="GO:0005506">
    <property type="term" value="F:iron ion binding"/>
    <property type="evidence" value="ECO:0007669"/>
    <property type="project" value="InterPro"/>
</dbReference>
<dbReference type="InterPro" id="IPR001273">
    <property type="entry name" value="ArAA_hydroxylase"/>
</dbReference>
<keyword evidence="3" id="KW-0479">Metal-binding</keyword>
<keyword evidence="9" id="KW-1185">Reference proteome</keyword>
<evidence type="ECO:0000256" key="1">
    <source>
        <dbReference type="ARBA" id="ARBA00001954"/>
    </source>
</evidence>
<sequence>DFAKSITRPFSVYFNPYTQSIEILKDTRSIENVVQDLRSDLNTVCDALNKMNQYLGI</sequence>
<dbReference type="PANTHER" id="PTHR11473">
    <property type="entry name" value="AROMATIC AMINO ACID HYDROXYLASE"/>
    <property type="match status" value="1"/>
</dbReference>
<evidence type="ECO:0000256" key="6">
    <source>
        <dbReference type="ARBA" id="ARBA00023033"/>
    </source>
</evidence>
<dbReference type="GO" id="GO:0004510">
    <property type="term" value="F:tryptophan 5-monooxygenase activity"/>
    <property type="evidence" value="ECO:0007669"/>
    <property type="project" value="TreeGrafter"/>
</dbReference>
<feature type="domain" description="Biopterin-dependent aromatic amino acid hydroxylase family profile" evidence="7">
    <location>
        <begin position="1"/>
        <end position="52"/>
    </location>
</feature>
<gene>
    <name evidence="8" type="ORF">MONAX_5E008802</name>
</gene>
<dbReference type="InterPro" id="IPR036951">
    <property type="entry name" value="ArAA_hydroxylase_sf"/>
</dbReference>
<dbReference type="Pfam" id="PF00351">
    <property type="entry name" value="Biopterin_H"/>
    <property type="match status" value="1"/>
</dbReference>
<dbReference type="Gene3D" id="1.10.800.10">
    <property type="entry name" value="Aromatic amino acid hydroxylase"/>
    <property type="match status" value="1"/>
</dbReference>
<name>A0A5E4BP43_MARMO</name>
<keyword evidence="6" id="KW-0503">Monooxygenase</keyword>
<comment type="caution">
    <text evidence="8">The sequence shown here is derived from an EMBL/GenBank/DDBJ whole genome shotgun (WGS) entry which is preliminary data.</text>
</comment>
<dbReference type="InterPro" id="IPR019774">
    <property type="entry name" value="Aromatic-AA_hydroxylase_C"/>
</dbReference>
<dbReference type="Proteomes" id="UP000335636">
    <property type="component" value="Unassembled WGS sequence"/>
</dbReference>
<keyword evidence="5" id="KW-0408">Iron</keyword>
<dbReference type="PROSITE" id="PS51410">
    <property type="entry name" value="BH4_AAA_HYDROXYL_2"/>
    <property type="match status" value="1"/>
</dbReference>
<evidence type="ECO:0000256" key="4">
    <source>
        <dbReference type="ARBA" id="ARBA00023002"/>
    </source>
</evidence>
<dbReference type="GO" id="GO:0009072">
    <property type="term" value="P:aromatic amino acid metabolic process"/>
    <property type="evidence" value="ECO:0007669"/>
    <property type="project" value="InterPro"/>
</dbReference>
<dbReference type="EMBL" id="CABDUW010000520">
    <property type="protein sequence ID" value="VTJ70741.1"/>
    <property type="molecule type" value="Genomic_DNA"/>
</dbReference>
<keyword evidence="4" id="KW-0560">Oxidoreductase</keyword>
<evidence type="ECO:0000256" key="3">
    <source>
        <dbReference type="ARBA" id="ARBA00022723"/>
    </source>
</evidence>
<dbReference type="AlphaFoldDB" id="A0A5E4BP43"/>
<comment type="cofactor">
    <cofactor evidence="1">
        <name>Fe(2+)</name>
        <dbReference type="ChEBI" id="CHEBI:29033"/>
    </cofactor>
</comment>
<organism evidence="8 9">
    <name type="scientific">Marmota monax</name>
    <name type="common">Woodchuck</name>
    <dbReference type="NCBI Taxonomy" id="9995"/>
    <lineage>
        <taxon>Eukaryota</taxon>
        <taxon>Metazoa</taxon>
        <taxon>Chordata</taxon>
        <taxon>Craniata</taxon>
        <taxon>Vertebrata</taxon>
        <taxon>Euteleostomi</taxon>
        <taxon>Mammalia</taxon>
        <taxon>Eutheria</taxon>
        <taxon>Euarchontoglires</taxon>
        <taxon>Glires</taxon>
        <taxon>Rodentia</taxon>
        <taxon>Sciuromorpha</taxon>
        <taxon>Sciuridae</taxon>
        <taxon>Xerinae</taxon>
        <taxon>Marmotini</taxon>
        <taxon>Marmota</taxon>
    </lineage>
</organism>
<evidence type="ECO:0000259" key="7">
    <source>
        <dbReference type="PROSITE" id="PS51410"/>
    </source>
</evidence>
<dbReference type="SUPFAM" id="SSF56534">
    <property type="entry name" value="Aromatic aminoacid monoxygenases, catalytic and oligomerization domains"/>
    <property type="match status" value="1"/>
</dbReference>
<accession>A0A5E4BP43</accession>
<dbReference type="InterPro" id="IPR036329">
    <property type="entry name" value="Aro-AA_hydroxylase_C_sf"/>
</dbReference>
<dbReference type="PANTHER" id="PTHR11473:SF16">
    <property type="entry name" value="TRYPTOPHAN 5-HYDROXYLASE 2"/>
    <property type="match status" value="1"/>
</dbReference>
<comment type="similarity">
    <text evidence="2">Belongs to the biopterin-dependent aromatic amino acid hydroxylase family.</text>
</comment>
<reference evidence="8" key="1">
    <citation type="submission" date="2019-04" db="EMBL/GenBank/DDBJ databases">
        <authorList>
            <person name="Alioto T."/>
            <person name="Alioto T."/>
        </authorList>
    </citation>
    <scope>NUCLEOTIDE SEQUENCE [LARGE SCALE GENOMIC DNA]</scope>
</reference>
<evidence type="ECO:0000256" key="5">
    <source>
        <dbReference type="ARBA" id="ARBA00023004"/>
    </source>
</evidence>
<feature type="non-terminal residue" evidence="8">
    <location>
        <position position="1"/>
    </location>
</feature>
<protein>
    <recommendedName>
        <fullName evidence="7">Biopterin-dependent aromatic amino acid hydroxylase family profile domain-containing protein</fullName>
    </recommendedName>
</protein>
<evidence type="ECO:0000313" key="8">
    <source>
        <dbReference type="EMBL" id="VTJ70741.1"/>
    </source>
</evidence>
<proteinExistence type="inferred from homology"/>
<evidence type="ECO:0000256" key="2">
    <source>
        <dbReference type="ARBA" id="ARBA00009712"/>
    </source>
</evidence>
<evidence type="ECO:0000313" key="9">
    <source>
        <dbReference type="Proteomes" id="UP000335636"/>
    </source>
</evidence>